<accession>A0AAD7C5V4</accession>
<dbReference type="AlphaFoldDB" id="A0AAD7C5V4"/>
<evidence type="ECO:0000313" key="1">
    <source>
        <dbReference type="EMBL" id="KAJ7639433.1"/>
    </source>
</evidence>
<organism evidence="1 2">
    <name type="scientific">Roridomyces roridus</name>
    <dbReference type="NCBI Taxonomy" id="1738132"/>
    <lineage>
        <taxon>Eukaryota</taxon>
        <taxon>Fungi</taxon>
        <taxon>Dikarya</taxon>
        <taxon>Basidiomycota</taxon>
        <taxon>Agaricomycotina</taxon>
        <taxon>Agaricomycetes</taxon>
        <taxon>Agaricomycetidae</taxon>
        <taxon>Agaricales</taxon>
        <taxon>Marasmiineae</taxon>
        <taxon>Mycenaceae</taxon>
        <taxon>Roridomyces</taxon>
    </lineage>
</organism>
<sequence>MTTSSSFFRHLFPFRARLCLPSAFVTSNNSPSLPPELEREILEFTALCSPQCIPRLLLVARRVKTWIEPIRFRVLVFSQRRNVDPHWISMGHFVHALESKPTSFFHKHVRHITFDDGYSLAELSRVLCACSSVTNLVMNDDIGPELMPILSTLPLNRFACELEDIFFRQPIDLKNPMFSRITHVELYDFPCKVGYSGRTLPSFLS</sequence>
<comment type="caution">
    <text evidence="1">The sequence shown here is derived from an EMBL/GenBank/DDBJ whole genome shotgun (WGS) entry which is preliminary data.</text>
</comment>
<dbReference type="EMBL" id="JARKIF010000005">
    <property type="protein sequence ID" value="KAJ7639433.1"/>
    <property type="molecule type" value="Genomic_DNA"/>
</dbReference>
<protein>
    <submittedName>
        <fullName evidence="1">Uncharacterized protein</fullName>
    </submittedName>
</protein>
<gene>
    <name evidence="1" type="ORF">FB45DRAFT_905593</name>
</gene>
<proteinExistence type="predicted"/>
<name>A0AAD7C5V4_9AGAR</name>
<dbReference type="Proteomes" id="UP001221142">
    <property type="component" value="Unassembled WGS sequence"/>
</dbReference>
<reference evidence="1" key="1">
    <citation type="submission" date="2023-03" db="EMBL/GenBank/DDBJ databases">
        <title>Massive genome expansion in bonnet fungi (Mycena s.s.) driven by repeated elements and novel gene families across ecological guilds.</title>
        <authorList>
            <consortium name="Lawrence Berkeley National Laboratory"/>
            <person name="Harder C.B."/>
            <person name="Miyauchi S."/>
            <person name="Viragh M."/>
            <person name="Kuo A."/>
            <person name="Thoen E."/>
            <person name="Andreopoulos B."/>
            <person name="Lu D."/>
            <person name="Skrede I."/>
            <person name="Drula E."/>
            <person name="Henrissat B."/>
            <person name="Morin E."/>
            <person name="Kohler A."/>
            <person name="Barry K."/>
            <person name="LaButti K."/>
            <person name="Morin E."/>
            <person name="Salamov A."/>
            <person name="Lipzen A."/>
            <person name="Mereny Z."/>
            <person name="Hegedus B."/>
            <person name="Baldrian P."/>
            <person name="Stursova M."/>
            <person name="Weitz H."/>
            <person name="Taylor A."/>
            <person name="Grigoriev I.V."/>
            <person name="Nagy L.G."/>
            <person name="Martin F."/>
            <person name="Kauserud H."/>
        </authorList>
    </citation>
    <scope>NUCLEOTIDE SEQUENCE</scope>
    <source>
        <strain evidence="1">9284</strain>
    </source>
</reference>
<keyword evidence="2" id="KW-1185">Reference proteome</keyword>
<evidence type="ECO:0000313" key="2">
    <source>
        <dbReference type="Proteomes" id="UP001221142"/>
    </source>
</evidence>